<reference evidence="1" key="2">
    <citation type="journal article" date="2023" name="BMC Genomics">
        <title>Pest status, molecular evolution, and epigenetic factors derived from the genome assembly of Frankliniella fusca, a thysanopteran phytovirus vector.</title>
        <authorList>
            <person name="Catto M.A."/>
            <person name="Labadie P.E."/>
            <person name="Jacobson A.L."/>
            <person name="Kennedy G.G."/>
            <person name="Srinivasan R."/>
            <person name="Hunt B.G."/>
        </authorList>
    </citation>
    <scope>NUCLEOTIDE SEQUENCE</scope>
    <source>
        <strain evidence="1">PL_HMW_Pooled</strain>
    </source>
</reference>
<dbReference type="GO" id="GO:0016874">
    <property type="term" value="F:ligase activity"/>
    <property type="evidence" value="ECO:0007669"/>
    <property type="project" value="UniProtKB-KW"/>
</dbReference>
<keyword evidence="2" id="KW-1185">Reference proteome</keyword>
<keyword evidence="1" id="KW-0436">Ligase</keyword>
<organism evidence="1 2">
    <name type="scientific">Frankliniella fusca</name>
    <dbReference type="NCBI Taxonomy" id="407009"/>
    <lineage>
        <taxon>Eukaryota</taxon>
        <taxon>Metazoa</taxon>
        <taxon>Ecdysozoa</taxon>
        <taxon>Arthropoda</taxon>
        <taxon>Hexapoda</taxon>
        <taxon>Insecta</taxon>
        <taxon>Pterygota</taxon>
        <taxon>Neoptera</taxon>
        <taxon>Paraneoptera</taxon>
        <taxon>Thysanoptera</taxon>
        <taxon>Terebrantia</taxon>
        <taxon>Thripoidea</taxon>
        <taxon>Thripidae</taxon>
        <taxon>Frankliniella</taxon>
    </lineage>
</organism>
<protein>
    <submittedName>
        <fullName evidence="1">Glutamate--tRNA ligase 1</fullName>
    </submittedName>
</protein>
<name>A0AAE1HAE6_9NEOP</name>
<dbReference type="EMBL" id="JAHWGI010000688">
    <property type="protein sequence ID" value="KAK3917161.1"/>
    <property type="molecule type" value="Genomic_DNA"/>
</dbReference>
<gene>
    <name evidence="1" type="ORF">KUF71_026079</name>
</gene>
<comment type="caution">
    <text evidence="1">The sequence shown here is derived from an EMBL/GenBank/DDBJ whole genome shotgun (WGS) entry which is preliminary data.</text>
</comment>
<dbReference type="AlphaFoldDB" id="A0AAE1HAE6"/>
<proteinExistence type="predicted"/>
<dbReference type="Proteomes" id="UP001219518">
    <property type="component" value="Unassembled WGS sequence"/>
</dbReference>
<evidence type="ECO:0000313" key="2">
    <source>
        <dbReference type="Proteomes" id="UP001219518"/>
    </source>
</evidence>
<sequence>MGLHVPWVFFIEPNSLKSYASGRCPKVNYFWREETRKETTSSAVRSLRLRILHQGREILNFHRIIQCSIPLERSFNTESGGANCLIVREENRKAAFSTSSAVRSLRLRILHQGREILNFHRIIQCSIPLERSFNTESGGANCLIVREENRKAAFSTSSAVRSLRLRILHQGREILNFHRIIQCSIPLERSFNTESGGANCLIVSIPLERSFNTESGGANCLIVREENRKAAFSTSSAVRSLRLRILHQGREILNFHRIIQCSIPLERSFNTESGGANCLIVSIPLERSFNTESGGANCLIVRTQLPEVSCKWRVSHSQLLLEGGDQECCSFHLICSAQAFDSEACIREGKDLISMCSIPLERSFNTESGGANRLIVRTQLPEVSCKWKVSNSQLLLERGDQEGDQFICSAQAFDSEACIREGKYLISIV</sequence>
<evidence type="ECO:0000313" key="1">
    <source>
        <dbReference type="EMBL" id="KAK3917161.1"/>
    </source>
</evidence>
<accession>A0AAE1HAE6</accession>
<reference evidence="1" key="1">
    <citation type="submission" date="2021-07" db="EMBL/GenBank/DDBJ databases">
        <authorList>
            <person name="Catto M.A."/>
            <person name="Jacobson A."/>
            <person name="Kennedy G."/>
            <person name="Labadie P."/>
            <person name="Hunt B.G."/>
            <person name="Srinivasan R."/>
        </authorList>
    </citation>
    <scope>NUCLEOTIDE SEQUENCE</scope>
    <source>
        <strain evidence="1">PL_HMW_Pooled</strain>
        <tissue evidence="1">Head</tissue>
    </source>
</reference>